<dbReference type="SUPFAM" id="SSF57667">
    <property type="entry name" value="beta-beta-alpha zinc fingers"/>
    <property type="match status" value="1"/>
</dbReference>
<evidence type="ECO:0000259" key="9">
    <source>
        <dbReference type="PROSITE" id="PS50157"/>
    </source>
</evidence>
<gene>
    <name evidence="10" type="ORF">BP5553_08023</name>
</gene>
<evidence type="ECO:0000256" key="6">
    <source>
        <dbReference type="ARBA" id="ARBA00023242"/>
    </source>
</evidence>
<dbReference type="OrthoDB" id="9439903at2759"/>
<feature type="compositionally biased region" description="Low complexity" evidence="8">
    <location>
        <begin position="248"/>
        <end position="264"/>
    </location>
</feature>
<feature type="compositionally biased region" description="Polar residues" evidence="8">
    <location>
        <begin position="285"/>
        <end position="301"/>
    </location>
</feature>
<comment type="caution">
    <text evidence="10">The sequence shown here is derived from an EMBL/GenBank/DDBJ whole genome shotgun (WGS) entry which is preliminary data.</text>
</comment>
<keyword evidence="4 7" id="KW-0863">Zinc-finger</keyword>
<keyword evidence="11" id="KW-1185">Reference proteome</keyword>
<dbReference type="InterPro" id="IPR007219">
    <property type="entry name" value="XnlR_reg_dom"/>
</dbReference>
<evidence type="ECO:0000256" key="1">
    <source>
        <dbReference type="ARBA" id="ARBA00004123"/>
    </source>
</evidence>
<evidence type="ECO:0000256" key="7">
    <source>
        <dbReference type="PROSITE-ProRule" id="PRU00042"/>
    </source>
</evidence>
<feature type="region of interest" description="Disordered" evidence="8">
    <location>
        <begin position="217"/>
        <end position="327"/>
    </location>
</feature>
<dbReference type="CDD" id="cd12148">
    <property type="entry name" value="fungal_TF_MHR"/>
    <property type="match status" value="1"/>
</dbReference>
<reference evidence="10 11" key="1">
    <citation type="journal article" date="2018" name="IMA Fungus">
        <title>IMA Genome-F 9: Draft genome sequence of Annulohypoxylon stygium, Aspergillus mulundensis, Berkeleyomyces basicola (syn. Thielaviopsis basicola), Ceratocystis smalleyi, two Cercospora beticola strains, Coleophoma cylindrospora, Fusarium fracticaudum, Phialophora cf. hyalina, and Morchella septimelata.</title>
        <authorList>
            <person name="Wingfield B.D."/>
            <person name="Bills G.F."/>
            <person name="Dong Y."/>
            <person name="Huang W."/>
            <person name="Nel W.J."/>
            <person name="Swalarsk-Parry B.S."/>
            <person name="Vaghefi N."/>
            <person name="Wilken P.M."/>
            <person name="An Z."/>
            <person name="de Beer Z.W."/>
            <person name="De Vos L."/>
            <person name="Chen L."/>
            <person name="Duong T.A."/>
            <person name="Gao Y."/>
            <person name="Hammerbacher A."/>
            <person name="Kikkert J.R."/>
            <person name="Li Y."/>
            <person name="Li H."/>
            <person name="Li K."/>
            <person name="Li Q."/>
            <person name="Liu X."/>
            <person name="Ma X."/>
            <person name="Naidoo K."/>
            <person name="Pethybridge S.J."/>
            <person name="Sun J."/>
            <person name="Steenkamp E.T."/>
            <person name="van der Nest M.A."/>
            <person name="van Wyk S."/>
            <person name="Wingfield M.J."/>
            <person name="Xiong C."/>
            <person name="Yue Q."/>
            <person name="Zhang X."/>
        </authorList>
    </citation>
    <scope>NUCLEOTIDE SEQUENCE [LARGE SCALE GENOMIC DNA]</scope>
    <source>
        <strain evidence="10 11">BP 5553</strain>
    </source>
</reference>
<dbReference type="GO" id="GO:0005634">
    <property type="term" value="C:nucleus"/>
    <property type="evidence" value="ECO:0007669"/>
    <property type="project" value="UniProtKB-SubCell"/>
</dbReference>
<dbReference type="GO" id="GO:0000978">
    <property type="term" value="F:RNA polymerase II cis-regulatory region sequence-specific DNA binding"/>
    <property type="evidence" value="ECO:0007669"/>
    <property type="project" value="InterPro"/>
</dbReference>
<dbReference type="PROSITE" id="PS50157">
    <property type="entry name" value="ZINC_FINGER_C2H2_2"/>
    <property type="match status" value="1"/>
</dbReference>
<dbReference type="GO" id="GO:0006351">
    <property type="term" value="P:DNA-templated transcription"/>
    <property type="evidence" value="ECO:0007669"/>
    <property type="project" value="InterPro"/>
</dbReference>
<evidence type="ECO:0000256" key="3">
    <source>
        <dbReference type="ARBA" id="ARBA00022737"/>
    </source>
</evidence>
<dbReference type="EMBL" id="NPIC01000008">
    <property type="protein sequence ID" value="RDL33655.1"/>
    <property type="molecule type" value="Genomic_DNA"/>
</dbReference>
<evidence type="ECO:0000313" key="11">
    <source>
        <dbReference type="Proteomes" id="UP000254866"/>
    </source>
</evidence>
<keyword evidence="3" id="KW-0677">Repeat</keyword>
<feature type="domain" description="C2H2-type" evidence="9">
    <location>
        <begin position="165"/>
        <end position="192"/>
    </location>
</feature>
<evidence type="ECO:0000256" key="2">
    <source>
        <dbReference type="ARBA" id="ARBA00022723"/>
    </source>
</evidence>
<dbReference type="PANTHER" id="PTHR40626">
    <property type="entry name" value="MIP31509P"/>
    <property type="match status" value="1"/>
</dbReference>
<feature type="compositionally biased region" description="Polar residues" evidence="8">
    <location>
        <begin position="353"/>
        <end position="385"/>
    </location>
</feature>
<dbReference type="Proteomes" id="UP000254866">
    <property type="component" value="Unassembled WGS sequence"/>
</dbReference>
<dbReference type="InterPro" id="IPR013087">
    <property type="entry name" value="Znf_C2H2_type"/>
</dbReference>
<dbReference type="InterPro" id="IPR036236">
    <property type="entry name" value="Znf_C2H2_sf"/>
</dbReference>
<dbReference type="Gene3D" id="3.30.160.60">
    <property type="entry name" value="Classic Zinc Finger"/>
    <property type="match status" value="2"/>
</dbReference>
<evidence type="ECO:0000256" key="5">
    <source>
        <dbReference type="ARBA" id="ARBA00022833"/>
    </source>
</evidence>
<name>A0A370TFI0_9HELO</name>
<dbReference type="RefSeq" id="XP_031866937.1">
    <property type="nucleotide sequence ID" value="XM_032016646.1"/>
</dbReference>
<keyword evidence="6" id="KW-0539">Nucleus</keyword>
<keyword evidence="2" id="KW-0479">Metal-binding</keyword>
<organism evidence="10 11">
    <name type="scientific">Venustampulla echinocandica</name>
    <dbReference type="NCBI Taxonomy" id="2656787"/>
    <lineage>
        <taxon>Eukaryota</taxon>
        <taxon>Fungi</taxon>
        <taxon>Dikarya</taxon>
        <taxon>Ascomycota</taxon>
        <taxon>Pezizomycotina</taxon>
        <taxon>Leotiomycetes</taxon>
        <taxon>Helotiales</taxon>
        <taxon>Pleuroascaceae</taxon>
        <taxon>Venustampulla</taxon>
    </lineage>
</organism>
<dbReference type="STRING" id="2656787.A0A370TFI0"/>
<protein>
    <submittedName>
        <fullName evidence="10">C2H2 and C2HC zinc finger</fullName>
    </submittedName>
</protein>
<feature type="region of interest" description="Disordered" evidence="8">
    <location>
        <begin position="349"/>
        <end position="385"/>
    </location>
</feature>
<evidence type="ECO:0000313" key="10">
    <source>
        <dbReference type="EMBL" id="RDL33655.1"/>
    </source>
</evidence>
<evidence type="ECO:0000256" key="8">
    <source>
        <dbReference type="SAM" id="MobiDB-lite"/>
    </source>
</evidence>
<dbReference type="InterPro" id="IPR051059">
    <property type="entry name" value="VerF-like"/>
</dbReference>
<feature type="region of interest" description="Disordered" evidence="8">
    <location>
        <begin position="123"/>
        <end position="154"/>
    </location>
</feature>
<sequence length="994" mass="109018">MQSMYGGSGTHTPRTPATPNTPGSANTMGNFPQIASQSRGYQMMPGGNYQQPQQPYRTSSSMMVQSSTAMSHPQPIAPAPAQNRMPQTLRPMPPNGLQHMHPGMSSPYGQGMMMLQEMEPPTHVVGSQGRRGILPSAPGRPAPAVTGTGSTKNTMIPAKDADGKFPCPHCTKTYLHAKHLKRHLLRHTGDRPYMCVLCRDTFSRSDILKRHFQKCSIRRGNPTGASHLSHAQAHLKKSHPGPHKPAPSMNDNDLMGMNGMSNMGHDPALHPFAVIPDGGVPDPGSNLTDEQAGQLNRTNSLKPLGNGEGGDRRSMAGVGPGGSSRTSFEQSYAGAIASTMPSGMNPSLAFNMPNGQNGHSYSQGYDFASNGNGSSMQPQSTGDISTLQQHPRNVYPGATAGQQHGLDWAQMFQPQTHDGYIAQYNPSTTISQPAIKPEPLNAPPTNNLFHGVYAGAVNGLAPTSNAPGWNLQNDPLHEISNRLLYYCFPTNQVVGRSSDLRGYLSADNIKHFLEHFTHFHGHFPIIHMPTFRIADAYDGLLLGMVCVGAVYSDRVSPTQVRDLMELAKSSMERNSPLFASQDQKDSPGYAKEAIGSSKSELEQITGIFLIQALFTWHGTPLQREKARRQFPMIAGLTRRAGLTTPTTTPPFSVLHQRHVKLESFNSTSFDWNAWVEQEKRSRLLYAIFVTDAAMVIYFNAMPLFDTREIRVPLPADDAAWDARTALECAEALGLHGPLAARDRNPEGSRRPKQPEMHSALETLMRPDLDLQPGTTNLFSKFLLVHALHVQLWIAQKQYSQESGQLNAHTSLPASGASTPLSQSDWVMIKGVDTPQSASSSGRATPIKVEDQLTPTHQLLQTINHAFDKWKKVWDEDMAVQYPPSSSGGYRRFGFCRDSVHFYCLSKYLIKNNRGLDWKLAPDQRFSQIMNLLKYVKSWVVSDTAKRGEELGSVSDIDNEYGVRDLTLDMAQLFKPINKHTDSPVAGVHTGGGMA</sequence>
<dbReference type="GO" id="GO:0000785">
    <property type="term" value="C:chromatin"/>
    <property type="evidence" value="ECO:0007669"/>
    <property type="project" value="TreeGrafter"/>
</dbReference>
<dbReference type="GO" id="GO:0000981">
    <property type="term" value="F:DNA-binding transcription factor activity, RNA polymerase II-specific"/>
    <property type="evidence" value="ECO:0007669"/>
    <property type="project" value="InterPro"/>
</dbReference>
<feature type="compositionally biased region" description="Basic residues" evidence="8">
    <location>
        <begin position="233"/>
        <end position="242"/>
    </location>
</feature>
<dbReference type="SMART" id="SM00355">
    <property type="entry name" value="ZnF_C2H2"/>
    <property type="match status" value="2"/>
</dbReference>
<comment type="subcellular location">
    <subcellularLocation>
        <location evidence="1">Nucleus</location>
    </subcellularLocation>
</comment>
<dbReference type="GO" id="GO:0008270">
    <property type="term" value="F:zinc ion binding"/>
    <property type="evidence" value="ECO:0007669"/>
    <property type="project" value="UniProtKB-KW"/>
</dbReference>
<evidence type="ECO:0000256" key="4">
    <source>
        <dbReference type="ARBA" id="ARBA00022771"/>
    </source>
</evidence>
<accession>A0A370TFI0</accession>
<dbReference type="PROSITE" id="PS00028">
    <property type="entry name" value="ZINC_FINGER_C2H2_1"/>
    <property type="match status" value="1"/>
</dbReference>
<feature type="region of interest" description="Disordered" evidence="8">
    <location>
        <begin position="1"/>
        <end position="32"/>
    </location>
</feature>
<keyword evidence="5" id="KW-0862">Zinc</keyword>
<dbReference type="PANTHER" id="PTHR40626:SF12">
    <property type="entry name" value="RFEC"/>
    <property type="match status" value="1"/>
</dbReference>
<dbReference type="AlphaFoldDB" id="A0A370TFI0"/>
<dbReference type="GeneID" id="43600872"/>
<proteinExistence type="predicted"/>
<dbReference type="Pfam" id="PF04082">
    <property type="entry name" value="Fungal_trans"/>
    <property type="match status" value="1"/>
</dbReference>